<dbReference type="Pfam" id="PF01812">
    <property type="entry name" value="5-FTHF_cyc-lig"/>
    <property type="match status" value="1"/>
</dbReference>
<dbReference type="eggNOG" id="COG0212">
    <property type="taxonomic scope" value="Bacteria"/>
</dbReference>
<evidence type="ECO:0000256" key="2">
    <source>
        <dbReference type="ARBA" id="ARBA00022741"/>
    </source>
</evidence>
<keyword evidence="2 4" id="KW-0547">Nucleotide-binding</keyword>
<dbReference type="KEGG" id="tbe:Trebr_0776"/>
<comment type="catalytic activity">
    <reaction evidence="5">
        <text>(6S)-5-formyl-5,6,7,8-tetrahydrofolate + ATP = (6R)-5,10-methenyltetrahydrofolate + ADP + phosphate</text>
        <dbReference type="Rhea" id="RHEA:10488"/>
        <dbReference type="ChEBI" id="CHEBI:30616"/>
        <dbReference type="ChEBI" id="CHEBI:43474"/>
        <dbReference type="ChEBI" id="CHEBI:57455"/>
        <dbReference type="ChEBI" id="CHEBI:57457"/>
        <dbReference type="ChEBI" id="CHEBI:456216"/>
        <dbReference type="EC" id="6.3.3.2"/>
    </reaction>
</comment>
<keyword evidence="5" id="KW-0479">Metal-binding</keyword>
<evidence type="ECO:0000256" key="4">
    <source>
        <dbReference type="PIRSR" id="PIRSR006806-1"/>
    </source>
</evidence>
<comment type="similarity">
    <text evidence="1 5">Belongs to the 5-formyltetrahydrofolate cyclo-ligase family.</text>
</comment>
<dbReference type="PANTHER" id="PTHR23407">
    <property type="entry name" value="ATPASE INHIBITOR/5-FORMYLTETRAHYDROFOLATE CYCLO-LIGASE"/>
    <property type="match status" value="1"/>
</dbReference>
<comment type="cofactor">
    <cofactor evidence="5">
        <name>Mg(2+)</name>
        <dbReference type="ChEBI" id="CHEBI:18420"/>
    </cofactor>
</comment>
<evidence type="ECO:0000313" key="6">
    <source>
        <dbReference type="EMBL" id="AEE16212.1"/>
    </source>
</evidence>
<dbReference type="GO" id="GO:0030272">
    <property type="term" value="F:5-formyltetrahydrofolate cyclo-ligase activity"/>
    <property type="evidence" value="ECO:0007669"/>
    <property type="project" value="UniProtKB-EC"/>
</dbReference>
<keyword evidence="7" id="KW-1185">Reference proteome</keyword>
<keyword evidence="3 4" id="KW-0067">ATP-binding</keyword>
<dbReference type="STRING" id="906968.Trebr_0776"/>
<evidence type="ECO:0000256" key="1">
    <source>
        <dbReference type="ARBA" id="ARBA00010638"/>
    </source>
</evidence>
<dbReference type="NCBIfam" id="TIGR02727">
    <property type="entry name" value="MTHFS_bact"/>
    <property type="match status" value="1"/>
</dbReference>
<feature type="binding site" evidence="4">
    <location>
        <position position="69"/>
    </location>
    <ligand>
        <name>substrate</name>
    </ligand>
</feature>
<feature type="binding site" evidence="4">
    <location>
        <begin position="16"/>
        <end position="20"/>
    </location>
    <ligand>
        <name>ATP</name>
        <dbReference type="ChEBI" id="CHEBI:30616"/>
    </ligand>
</feature>
<reference evidence="7" key="1">
    <citation type="submission" date="2011-04" db="EMBL/GenBank/DDBJ databases">
        <title>The complete genome of Treponema brennaborense DSM 12168.</title>
        <authorList>
            <person name="Lucas S."/>
            <person name="Han J."/>
            <person name="Lapidus A."/>
            <person name="Bruce D."/>
            <person name="Goodwin L."/>
            <person name="Pitluck S."/>
            <person name="Peters L."/>
            <person name="Kyrpides N."/>
            <person name="Mavromatis K."/>
            <person name="Ivanova N."/>
            <person name="Mikhailova N."/>
            <person name="Pagani I."/>
            <person name="Teshima H."/>
            <person name="Detter J.C."/>
            <person name="Tapia R."/>
            <person name="Han C."/>
            <person name="Land M."/>
            <person name="Hauser L."/>
            <person name="Markowitz V."/>
            <person name="Cheng J.-F."/>
            <person name="Hugenholtz P."/>
            <person name="Woyke T."/>
            <person name="Wu D."/>
            <person name="Gronow S."/>
            <person name="Wellnitz S."/>
            <person name="Brambilla E."/>
            <person name="Klenk H.-P."/>
            <person name="Eisen J.A."/>
        </authorList>
    </citation>
    <scope>NUCLEOTIDE SEQUENCE [LARGE SCALE GENOMIC DNA]</scope>
    <source>
        <strain evidence="7">DSM 12168 / CIP 105900 / DD5/3</strain>
    </source>
</reference>
<accession>F4LIH1</accession>
<dbReference type="SUPFAM" id="SSF100950">
    <property type="entry name" value="NagB/RpiA/CoA transferase-like"/>
    <property type="match status" value="1"/>
</dbReference>
<dbReference type="InterPro" id="IPR024185">
    <property type="entry name" value="FTHF_cligase-like_sf"/>
</dbReference>
<evidence type="ECO:0000313" key="7">
    <source>
        <dbReference type="Proteomes" id="UP000006546"/>
    </source>
</evidence>
<dbReference type="PIRSF" id="PIRSF006806">
    <property type="entry name" value="FTHF_cligase"/>
    <property type="match status" value="1"/>
</dbReference>
<name>F4LIH1_TREBD</name>
<dbReference type="GO" id="GO:0046872">
    <property type="term" value="F:metal ion binding"/>
    <property type="evidence" value="ECO:0007669"/>
    <property type="project" value="UniProtKB-KW"/>
</dbReference>
<dbReference type="RefSeq" id="WP_013757931.1">
    <property type="nucleotide sequence ID" value="NC_015500.1"/>
</dbReference>
<dbReference type="PANTHER" id="PTHR23407:SF1">
    <property type="entry name" value="5-FORMYLTETRAHYDROFOLATE CYCLO-LIGASE"/>
    <property type="match status" value="1"/>
</dbReference>
<dbReference type="GO" id="GO:0009396">
    <property type="term" value="P:folic acid-containing compound biosynthetic process"/>
    <property type="evidence" value="ECO:0007669"/>
    <property type="project" value="TreeGrafter"/>
</dbReference>
<sequence length="219" mass="24158">MKTESGKNEKTIAAEKTKLRTEMRAQLNVYRQNRAARERESAAAADLFVHSALYAAARTLCVYAAAETEIDTALLMESARRDGKTVALPRTIPGTNDMDFYILKPDIPAEAQLQKGGYGIYEPPCSLQRIDPSLFPVKTVVIVPGLAFTRSGSRLGHGKGYYDRYLEKIYRCNAADRQPSALVGACFTMQIRNFIPVTELDIPLTHLLTPAGLTECTPS</sequence>
<feature type="binding site" evidence="4">
    <location>
        <begin position="154"/>
        <end position="162"/>
    </location>
    <ligand>
        <name>ATP</name>
        <dbReference type="ChEBI" id="CHEBI:30616"/>
    </ligand>
</feature>
<evidence type="ECO:0000256" key="3">
    <source>
        <dbReference type="ARBA" id="ARBA00022840"/>
    </source>
</evidence>
<dbReference type="InterPro" id="IPR002698">
    <property type="entry name" value="FTHF_cligase"/>
</dbReference>
<dbReference type="Proteomes" id="UP000006546">
    <property type="component" value="Chromosome"/>
</dbReference>
<keyword evidence="5" id="KW-0460">Magnesium</keyword>
<evidence type="ECO:0000256" key="5">
    <source>
        <dbReference type="RuleBase" id="RU361279"/>
    </source>
</evidence>
<dbReference type="AlphaFoldDB" id="F4LIH1"/>
<dbReference type="GO" id="GO:0005524">
    <property type="term" value="F:ATP binding"/>
    <property type="evidence" value="ECO:0007669"/>
    <property type="project" value="UniProtKB-KW"/>
</dbReference>
<dbReference type="GO" id="GO:0035999">
    <property type="term" value="P:tetrahydrofolate interconversion"/>
    <property type="evidence" value="ECO:0007669"/>
    <property type="project" value="TreeGrafter"/>
</dbReference>
<dbReference type="InterPro" id="IPR037171">
    <property type="entry name" value="NagB/RpiA_transferase-like"/>
</dbReference>
<proteinExistence type="inferred from homology"/>
<dbReference type="EC" id="6.3.3.2" evidence="5"/>
<dbReference type="EMBL" id="CP002696">
    <property type="protein sequence ID" value="AEE16212.1"/>
    <property type="molecule type" value="Genomic_DNA"/>
</dbReference>
<gene>
    <name evidence="6" type="ordered locus">Trebr_0776</name>
</gene>
<dbReference type="HOGENOM" id="CLU_066245_2_2_12"/>
<dbReference type="OrthoDB" id="9801938at2"/>
<dbReference type="Gene3D" id="3.40.50.10420">
    <property type="entry name" value="NagB/RpiA/CoA transferase-like"/>
    <property type="match status" value="1"/>
</dbReference>
<organism evidence="6 7">
    <name type="scientific">Treponema brennaborense (strain DSM 12168 / CIP 105900 / DD5/3)</name>
    <dbReference type="NCBI Taxonomy" id="906968"/>
    <lineage>
        <taxon>Bacteria</taxon>
        <taxon>Pseudomonadati</taxon>
        <taxon>Spirochaetota</taxon>
        <taxon>Spirochaetia</taxon>
        <taxon>Spirochaetales</taxon>
        <taxon>Treponemataceae</taxon>
        <taxon>Treponema</taxon>
    </lineage>
</organism>
<protein>
    <recommendedName>
        <fullName evidence="5">5-formyltetrahydrofolate cyclo-ligase</fullName>
        <ecNumber evidence="5">6.3.3.2</ecNumber>
    </recommendedName>
</protein>